<dbReference type="GO" id="GO:0005923">
    <property type="term" value="C:bicellular tight junction"/>
    <property type="evidence" value="ECO:0007669"/>
    <property type="project" value="UniProtKB-SubCell"/>
</dbReference>
<comment type="similarity">
    <text evidence="1 8">Belongs to the claudin family.</text>
</comment>
<organism evidence="9 10">
    <name type="scientific">Denticeps clupeoides</name>
    <name type="common">denticle herring</name>
    <dbReference type="NCBI Taxonomy" id="299321"/>
    <lineage>
        <taxon>Eukaryota</taxon>
        <taxon>Metazoa</taxon>
        <taxon>Chordata</taxon>
        <taxon>Craniata</taxon>
        <taxon>Vertebrata</taxon>
        <taxon>Euteleostomi</taxon>
        <taxon>Actinopterygii</taxon>
        <taxon>Neopterygii</taxon>
        <taxon>Teleostei</taxon>
        <taxon>Clupei</taxon>
        <taxon>Clupeiformes</taxon>
        <taxon>Denticipitoidei</taxon>
        <taxon>Denticipitidae</taxon>
        <taxon>Denticeps</taxon>
    </lineage>
</organism>
<keyword evidence="7 8" id="KW-0472">Membrane</keyword>
<dbReference type="InterPro" id="IPR017974">
    <property type="entry name" value="Claudin_CS"/>
</dbReference>
<feature type="transmembrane region" description="Helical" evidence="8">
    <location>
        <begin position="162"/>
        <end position="193"/>
    </location>
</feature>
<evidence type="ECO:0000256" key="1">
    <source>
        <dbReference type="ARBA" id="ARBA00008295"/>
    </source>
</evidence>
<feature type="transmembrane region" description="Helical" evidence="8">
    <location>
        <begin position="7"/>
        <end position="27"/>
    </location>
</feature>
<evidence type="ECO:0000256" key="5">
    <source>
        <dbReference type="ARBA" id="ARBA00022949"/>
    </source>
</evidence>
<dbReference type="Proteomes" id="UP000694580">
    <property type="component" value="Chromosome 9"/>
</dbReference>
<keyword evidence="5 8" id="KW-0965">Cell junction</keyword>
<dbReference type="Gene3D" id="1.20.140.150">
    <property type="match status" value="1"/>
</dbReference>
<accession>A0AAY4DGW9</accession>
<keyword evidence="4 8" id="KW-0812">Transmembrane</keyword>
<evidence type="ECO:0000256" key="4">
    <source>
        <dbReference type="ARBA" id="ARBA00022692"/>
    </source>
</evidence>
<dbReference type="GeneTree" id="ENSGT00940000166809"/>
<dbReference type="Pfam" id="PF00822">
    <property type="entry name" value="PMP22_Claudin"/>
    <property type="match status" value="1"/>
</dbReference>
<gene>
    <name evidence="9" type="primary">cldn10l2</name>
</gene>
<reference evidence="9" key="2">
    <citation type="submission" date="2025-08" db="UniProtKB">
        <authorList>
            <consortium name="Ensembl"/>
        </authorList>
    </citation>
    <scope>IDENTIFICATION</scope>
</reference>
<proteinExistence type="inferred from homology"/>
<dbReference type="PRINTS" id="PR01077">
    <property type="entry name" value="CLAUDIN"/>
</dbReference>
<dbReference type="AlphaFoldDB" id="A0AAY4DGW9"/>
<keyword evidence="6 8" id="KW-1133">Transmembrane helix</keyword>
<sequence>MKKRLMQIFGFLSSTVGWMFICFTLAMDYWRITPIGGHGGSWVIKAAWYWSNLWKDCFTDSTAVSNCKDFGVLWNVLPYIQGVRGLLMIGMSLGVVAAALSFLGLECTYIGGSDKTNDKLLVAGAVFHILGATRTGVLISLIPASFPGLCVFSGYCFYTNRIIIYSIGPPVFLGWVGSFLIISGAVLYIISVYQVICPKRHRK</sequence>
<evidence type="ECO:0000256" key="2">
    <source>
        <dbReference type="ARBA" id="ARBA00022427"/>
    </source>
</evidence>
<evidence type="ECO:0000256" key="7">
    <source>
        <dbReference type="ARBA" id="ARBA00023136"/>
    </source>
</evidence>
<dbReference type="GO" id="GO:0005198">
    <property type="term" value="F:structural molecule activity"/>
    <property type="evidence" value="ECO:0007669"/>
    <property type="project" value="InterPro"/>
</dbReference>
<dbReference type="InterPro" id="IPR006187">
    <property type="entry name" value="Claudin"/>
</dbReference>
<evidence type="ECO:0000256" key="6">
    <source>
        <dbReference type="ARBA" id="ARBA00022989"/>
    </source>
</evidence>
<keyword evidence="2 8" id="KW-0796">Tight junction</keyword>
<feature type="transmembrane region" description="Helical" evidence="8">
    <location>
        <begin position="86"/>
        <end position="108"/>
    </location>
</feature>
<dbReference type="InterPro" id="IPR004031">
    <property type="entry name" value="PMP22/EMP/MP20/Claudin"/>
</dbReference>
<name>A0AAY4DGW9_9TELE</name>
<feature type="transmembrane region" description="Helical" evidence="8">
    <location>
        <begin position="120"/>
        <end position="142"/>
    </location>
</feature>
<reference evidence="9" key="3">
    <citation type="submission" date="2025-09" db="UniProtKB">
        <authorList>
            <consortium name="Ensembl"/>
        </authorList>
    </citation>
    <scope>IDENTIFICATION</scope>
</reference>
<comment type="function">
    <text evidence="8">Claudins function as major constituents of the tight junction complexes that regulate the permeability of epithelia.</text>
</comment>
<evidence type="ECO:0000313" key="9">
    <source>
        <dbReference type="Ensembl" id="ENSDCDP00010044678.1"/>
    </source>
</evidence>
<dbReference type="Ensembl" id="ENSDCDT00010054785.1">
    <property type="protein sequence ID" value="ENSDCDP00010044678.1"/>
    <property type="gene ID" value="ENSDCDG00010027607.1"/>
</dbReference>
<dbReference type="GO" id="GO:0005886">
    <property type="term" value="C:plasma membrane"/>
    <property type="evidence" value="ECO:0007669"/>
    <property type="project" value="UniProtKB-SubCell"/>
</dbReference>
<evidence type="ECO:0000256" key="8">
    <source>
        <dbReference type="RuleBase" id="RU060637"/>
    </source>
</evidence>
<dbReference type="PROSITE" id="PS01346">
    <property type="entry name" value="CLAUDIN"/>
    <property type="match status" value="1"/>
</dbReference>
<evidence type="ECO:0000256" key="3">
    <source>
        <dbReference type="ARBA" id="ARBA00022475"/>
    </source>
</evidence>
<dbReference type="PANTHER" id="PTHR12002">
    <property type="entry name" value="CLAUDIN"/>
    <property type="match status" value="1"/>
</dbReference>
<evidence type="ECO:0000313" key="10">
    <source>
        <dbReference type="Proteomes" id="UP000694580"/>
    </source>
</evidence>
<comment type="subcellular location">
    <subcellularLocation>
        <location evidence="8">Cell junction</location>
        <location evidence="8">Tight junction</location>
    </subcellularLocation>
    <subcellularLocation>
        <location evidence="8">Cell membrane</location>
        <topology evidence="8">Multi-pass membrane protein</topology>
    </subcellularLocation>
</comment>
<protein>
    <recommendedName>
        <fullName evidence="8">Claudin</fullName>
    </recommendedName>
</protein>
<keyword evidence="10" id="KW-1185">Reference proteome</keyword>
<keyword evidence="3 8" id="KW-1003">Cell membrane</keyword>
<reference evidence="9 10" key="1">
    <citation type="submission" date="2020-06" db="EMBL/GenBank/DDBJ databases">
        <authorList>
            <consortium name="Wellcome Sanger Institute Data Sharing"/>
        </authorList>
    </citation>
    <scope>NUCLEOTIDE SEQUENCE [LARGE SCALE GENOMIC DNA]</scope>
</reference>